<keyword evidence="4" id="KW-1185">Reference proteome</keyword>
<reference evidence="4" key="1">
    <citation type="submission" date="2016-10" db="EMBL/GenBank/DDBJ databases">
        <authorList>
            <person name="Varghese N."/>
            <person name="Submissions S."/>
        </authorList>
    </citation>
    <scope>NUCLEOTIDE SEQUENCE [LARGE SCALE GENOMIC DNA]</scope>
    <source>
        <strain evidence="4">DSM 15310</strain>
    </source>
</reference>
<dbReference type="PANTHER" id="PTHR30244:SF34">
    <property type="entry name" value="DTDP-4-AMINO-4,6-DIDEOXYGALACTOSE TRANSAMINASE"/>
    <property type="match status" value="1"/>
</dbReference>
<dbReference type="GO" id="GO:0000271">
    <property type="term" value="P:polysaccharide biosynthetic process"/>
    <property type="evidence" value="ECO:0007669"/>
    <property type="project" value="TreeGrafter"/>
</dbReference>
<dbReference type="InterPro" id="IPR015421">
    <property type="entry name" value="PyrdxlP-dep_Trfase_major"/>
</dbReference>
<evidence type="ECO:0000313" key="3">
    <source>
        <dbReference type="EMBL" id="SET75798.1"/>
    </source>
</evidence>
<dbReference type="AlphaFoldDB" id="A0A1I0GZ22"/>
<dbReference type="Gene3D" id="3.40.640.10">
    <property type="entry name" value="Type I PLP-dependent aspartate aminotransferase-like (Major domain)"/>
    <property type="match status" value="1"/>
</dbReference>
<dbReference type="InterPro" id="IPR015424">
    <property type="entry name" value="PyrdxlP-dep_Trfase"/>
</dbReference>
<dbReference type="SUPFAM" id="SSF53383">
    <property type="entry name" value="PLP-dependent transferases"/>
    <property type="match status" value="1"/>
</dbReference>
<evidence type="ECO:0000313" key="4">
    <source>
        <dbReference type="Proteomes" id="UP000198697"/>
    </source>
</evidence>
<keyword evidence="3" id="KW-0808">Transferase</keyword>
<keyword evidence="2" id="KW-0663">Pyridoxal phosphate</keyword>
<proteinExistence type="inferred from homology"/>
<keyword evidence="3" id="KW-0032">Aminotransferase</keyword>
<name>A0A1I0GZ22_9BACT</name>
<dbReference type="RefSeq" id="WP_092772241.1">
    <property type="nucleotide sequence ID" value="NZ_FOHS01000003.1"/>
</dbReference>
<evidence type="ECO:0000256" key="1">
    <source>
        <dbReference type="ARBA" id="ARBA00037999"/>
    </source>
</evidence>
<accession>A0A1I0GZ22</accession>
<dbReference type="GO" id="GO:0008483">
    <property type="term" value="F:transaminase activity"/>
    <property type="evidence" value="ECO:0007669"/>
    <property type="project" value="UniProtKB-KW"/>
</dbReference>
<dbReference type="Proteomes" id="UP000198697">
    <property type="component" value="Unassembled WGS sequence"/>
</dbReference>
<gene>
    <name evidence="3" type="ORF">SAMN04487998_2636</name>
</gene>
<dbReference type="Pfam" id="PF01041">
    <property type="entry name" value="DegT_DnrJ_EryC1"/>
    <property type="match status" value="1"/>
</dbReference>
<dbReference type="PANTHER" id="PTHR30244">
    <property type="entry name" value="TRANSAMINASE"/>
    <property type="match status" value="1"/>
</dbReference>
<dbReference type="EMBL" id="FOHS01000003">
    <property type="protein sequence ID" value="SET75798.1"/>
    <property type="molecule type" value="Genomic_DNA"/>
</dbReference>
<sequence length="316" mass="36116">MSKPFVNKGFVFDIDSDLLPIYRLNPFDNRFVKYKEGVRVNTSNVDNSVAEHITKKPFVYTANGRQAIDEALKRINLDRADCVTILTSTGNKYISACVTNQISMHCSWSRIIENNTKAIFVNHEFGVPYHGVDELKRFGLPIIEDCCYSYASSTIDNKIGQIGDFVIYSFAKYFPMQMGGVLAGNSVAGGHLVDDETLHYLRTSLAVFHNDIELISDKRRENHRKLSLVLKDIGIVDRFKFISKNDGVPGVFMFKAPEVWNLVELKEFMWSCGIHCSVFYGEHSFFIPVHQNIDDIAIEYFYKCLKLFSKKNDDII</sequence>
<dbReference type="GO" id="GO:0030170">
    <property type="term" value="F:pyridoxal phosphate binding"/>
    <property type="evidence" value="ECO:0007669"/>
    <property type="project" value="TreeGrafter"/>
</dbReference>
<dbReference type="OrthoDB" id="1117639at2"/>
<protein>
    <submittedName>
        <fullName evidence="3">DegT/DnrJ/EryC1/StrS aminotransferase family protein</fullName>
    </submittedName>
</protein>
<evidence type="ECO:0000256" key="2">
    <source>
        <dbReference type="RuleBase" id="RU004508"/>
    </source>
</evidence>
<dbReference type="STRING" id="82805.SAMN04487998_2636"/>
<dbReference type="InterPro" id="IPR000653">
    <property type="entry name" value="DegT/StrS_aminotransferase"/>
</dbReference>
<organism evidence="3 4">
    <name type="scientific">Hymenobacter actinosclerus</name>
    <dbReference type="NCBI Taxonomy" id="82805"/>
    <lineage>
        <taxon>Bacteria</taxon>
        <taxon>Pseudomonadati</taxon>
        <taxon>Bacteroidota</taxon>
        <taxon>Cytophagia</taxon>
        <taxon>Cytophagales</taxon>
        <taxon>Hymenobacteraceae</taxon>
        <taxon>Hymenobacter</taxon>
    </lineage>
</organism>
<comment type="similarity">
    <text evidence="1 2">Belongs to the DegT/DnrJ/EryC1 family.</text>
</comment>